<protein>
    <submittedName>
        <fullName evidence="2">Phasin</fullName>
    </submittedName>
</protein>
<dbReference type="Pfam" id="PF09361">
    <property type="entry name" value="Phasin_2"/>
    <property type="match status" value="1"/>
</dbReference>
<sequence>MTNDFTAYFKDMMGAFPMDTKSMEAAIKSQTALAEKMSAVAIEAAHKSTELSAKWTHETLTKMADVTAVKEDPSDYAKSMTDFASASAESAAEHMAEFAEIAKKVQTETLELMMAAGKSVSEDMTNAAQKAQAEMTAAAKKASTQAAATTKKAAATA</sequence>
<feature type="domain" description="Phasin" evidence="1">
    <location>
        <begin position="21"/>
        <end position="113"/>
    </location>
</feature>
<keyword evidence="3" id="KW-1185">Reference proteome</keyword>
<comment type="caution">
    <text evidence="2">The sequence shown here is derived from an EMBL/GenBank/DDBJ whole genome shotgun (WGS) entry which is preliminary data.</text>
</comment>
<dbReference type="Proteomes" id="UP000709466">
    <property type="component" value="Unassembled WGS sequence"/>
</dbReference>
<evidence type="ECO:0000313" key="3">
    <source>
        <dbReference type="Proteomes" id="UP000709466"/>
    </source>
</evidence>
<organism evidence="2 3">
    <name type="scientific">Marivivens donghaensis</name>
    <dbReference type="NCBI Taxonomy" id="1699413"/>
    <lineage>
        <taxon>Bacteria</taxon>
        <taxon>Pseudomonadati</taxon>
        <taxon>Pseudomonadota</taxon>
        <taxon>Alphaproteobacteria</taxon>
        <taxon>Rhodobacterales</taxon>
        <taxon>Paracoccaceae</taxon>
        <taxon>Marivivens group</taxon>
        <taxon>Marivivens</taxon>
    </lineage>
</organism>
<gene>
    <name evidence="2" type="ORF">HCZ30_08165</name>
</gene>
<evidence type="ECO:0000259" key="1">
    <source>
        <dbReference type="Pfam" id="PF09361"/>
    </source>
</evidence>
<dbReference type="InterPro" id="IPR018968">
    <property type="entry name" value="Phasin"/>
</dbReference>
<evidence type="ECO:0000313" key="2">
    <source>
        <dbReference type="EMBL" id="NIY72411.1"/>
    </source>
</evidence>
<dbReference type="EMBL" id="JAATOP010000004">
    <property type="protein sequence ID" value="NIY72411.1"/>
    <property type="molecule type" value="Genomic_DNA"/>
</dbReference>
<accession>A0ABX0VWD9</accession>
<dbReference type="RefSeq" id="WP_167637788.1">
    <property type="nucleotide sequence ID" value="NZ_JAATOP010000004.1"/>
</dbReference>
<reference evidence="2 3" key="1">
    <citation type="submission" date="2020-03" db="EMBL/GenBank/DDBJ databases">
        <title>Bacterial isolates of synthetic phycosphere.</title>
        <authorList>
            <person name="Fu H."/>
            <person name="Moran M.A."/>
        </authorList>
    </citation>
    <scope>NUCLEOTIDE SEQUENCE [LARGE SCALE GENOMIC DNA]</scope>
    <source>
        <strain evidence="2 3">HF1</strain>
    </source>
</reference>
<proteinExistence type="predicted"/>
<name>A0ABX0VWD9_9RHOB</name>